<dbReference type="Proteomes" id="UP001165960">
    <property type="component" value="Unassembled WGS sequence"/>
</dbReference>
<keyword evidence="2" id="KW-1185">Reference proteome</keyword>
<evidence type="ECO:0000313" key="1">
    <source>
        <dbReference type="EMBL" id="KAJ9073958.1"/>
    </source>
</evidence>
<protein>
    <submittedName>
        <fullName evidence="1">Uncharacterized protein</fullName>
    </submittedName>
</protein>
<organism evidence="1 2">
    <name type="scientific">Entomophthora muscae</name>
    <dbReference type="NCBI Taxonomy" id="34485"/>
    <lineage>
        <taxon>Eukaryota</taxon>
        <taxon>Fungi</taxon>
        <taxon>Fungi incertae sedis</taxon>
        <taxon>Zoopagomycota</taxon>
        <taxon>Entomophthoromycotina</taxon>
        <taxon>Entomophthoromycetes</taxon>
        <taxon>Entomophthorales</taxon>
        <taxon>Entomophthoraceae</taxon>
        <taxon>Entomophthora</taxon>
    </lineage>
</organism>
<reference evidence="1" key="1">
    <citation type="submission" date="2022-04" db="EMBL/GenBank/DDBJ databases">
        <title>Genome of the entomopathogenic fungus Entomophthora muscae.</title>
        <authorList>
            <person name="Elya C."/>
            <person name="Lovett B.R."/>
            <person name="Lee E."/>
            <person name="Macias A.M."/>
            <person name="Hajek A.E."/>
            <person name="De Bivort B.L."/>
            <person name="Kasson M.T."/>
            <person name="De Fine Licht H.H."/>
            <person name="Stajich J.E."/>
        </authorList>
    </citation>
    <scope>NUCLEOTIDE SEQUENCE</scope>
    <source>
        <strain evidence="1">Berkeley</strain>
    </source>
</reference>
<name>A0ACC2TGZ7_9FUNG</name>
<evidence type="ECO:0000313" key="2">
    <source>
        <dbReference type="Proteomes" id="UP001165960"/>
    </source>
</evidence>
<gene>
    <name evidence="1" type="ORF">DSO57_1011177</name>
</gene>
<accession>A0ACC2TGZ7</accession>
<sequence length="214" mass="24523">MYTVITLVVLVVGVLGQCTKPVRRRELKSLSSVERFQFLRALQKLHQKRNGTNVSEYEKYAGIHESYMQHGHGHPMFLPWHRQFIRNLEKDLQEIDSSVVFPYWDWTIDAAQPERSYIFQSDYLGGNGQGDEACVGDGPFQGWNMSIPETHCLARDFDGGETISPFVSRKVITHMLQIKEFSKFSERLEVAHGAIHNNVGGERGDLLPMWSPNE</sequence>
<proteinExistence type="predicted"/>
<comment type="caution">
    <text evidence="1">The sequence shown here is derived from an EMBL/GenBank/DDBJ whole genome shotgun (WGS) entry which is preliminary data.</text>
</comment>
<dbReference type="EMBL" id="QTSX02002878">
    <property type="protein sequence ID" value="KAJ9073958.1"/>
    <property type="molecule type" value="Genomic_DNA"/>
</dbReference>